<evidence type="ECO:0000313" key="2">
    <source>
        <dbReference type="EMBL" id="SJZ49722.1"/>
    </source>
</evidence>
<dbReference type="AlphaFoldDB" id="A0A1T4L4R8"/>
<name>A0A1T4L4R8_9BACT</name>
<dbReference type="Pfam" id="PF12276">
    <property type="entry name" value="DUF3617"/>
    <property type="match status" value="1"/>
</dbReference>
<evidence type="ECO:0008006" key="4">
    <source>
        <dbReference type="Google" id="ProtNLM"/>
    </source>
</evidence>
<protein>
    <recommendedName>
        <fullName evidence="4">DUF3617 family protein</fullName>
    </recommendedName>
</protein>
<sequence length="137" mass="15100">MKRTIIAVLGAMLLVPAGAFAADSIREGYWEVTSQTEMPGMPMKIPASTIKHCYTKEDVKDQKKVIARDKNCTMTDYKVVSNKVTWAMKCTGQSAGTFNGETIFSSDAYSSTMKMKSQGQNMTVKVKGKRIGECPKK</sequence>
<dbReference type="EMBL" id="FUWR01000002">
    <property type="protein sequence ID" value="SJZ49722.1"/>
    <property type="molecule type" value="Genomic_DNA"/>
</dbReference>
<feature type="signal peptide" evidence="1">
    <location>
        <begin position="1"/>
        <end position="21"/>
    </location>
</feature>
<keyword evidence="3" id="KW-1185">Reference proteome</keyword>
<dbReference type="RefSeq" id="WP_078789056.1">
    <property type="nucleotide sequence ID" value="NZ_FUWR01000002.1"/>
</dbReference>
<evidence type="ECO:0000313" key="3">
    <source>
        <dbReference type="Proteomes" id="UP000190102"/>
    </source>
</evidence>
<organism evidence="2 3">
    <name type="scientific">Trichlorobacter thiogenes</name>
    <dbReference type="NCBI Taxonomy" id="115783"/>
    <lineage>
        <taxon>Bacteria</taxon>
        <taxon>Pseudomonadati</taxon>
        <taxon>Thermodesulfobacteriota</taxon>
        <taxon>Desulfuromonadia</taxon>
        <taxon>Geobacterales</taxon>
        <taxon>Geobacteraceae</taxon>
        <taxon>Trichlorobacter</taxon>
    </lineage>
</organism>
<gene>
    <name evidence="2" type="ORF">SAMN02745119_00767</name>
</gene>
<evidence type="ECO:0000256" key="1">
    <source>
        <dbReference type="SAM" id="SignalP"/>
    </source>
</evidence>
<proteinExistence type="predicted"/>
<reference evidence="3" key="1">
    <citation type="submission" date="2017-02" db="EMBL/GenBank/DDBJ databases">
        <authorList>
            <person name="Varghese N."/>
            <person name="Submissions S."/>
        </authorList>
    </citation>
    <scope>NUCLEOTIDE SEQUENCE [LARGE SCALE GENOMIC DNA]</scope>
    <source>
        <strain evidence="3">ATCC BAA-34</strain>
    </source>
</reference>
<accession>A0A1T4L4R8</accession>
<keyword evidence="1" id="KW-0732">Signal</keyword>
<dbReference type="InterPro" id="IPR022061">
    <property type="entry name" value="DUF3617"/>
</dbReference>
<dbReference type="STRING" id="115783.SAMN02745119_00767"/>
<feature type="chain" id="PRO_5012120204" description="DUF3617 family protein" evidence="1">
    <location>
        <begin position="22"/>
        <end position="137"/>
    </location>
</feature>
<dbReference type="Proteomes" id="UP000190102">
    <property type="component" value="Unassembled WGS sequence"/>
</dbReference>
<dbReference type="OrthoDB" id="9180646at2"/>